<accession>A0A443YVM2</accession>
<sequence length="444" mass="47489">MKNFKKNSIYIACSLLTLTGMMSSCKKDFEDPSRASTEVALGSSQALSAVAMGVNRTYTLSRTGVLFNSVTASGFASNELRLLNAGNIPELQLSTGGSAVDGTNTILFNMWASSLKVIDESNKVIAGAEALGDKNYAAGLIGYVTVFKALSLGTLSSFWEKVPVTIGKAAPFVDRMDGYKAAIAAIDNALTKITANPISTQFNSTVNNINIVNALHALKARYALFSGQYAIALSEANAVVTPTVIPPNKNTITSADISPFKFDAANVNIIASVASSNNVFQPTDANLGLTGTLVPDANDKRIPFYTIMAGSPASLRMAGFATSVTGSFPIFLPGEIPLIKAEAYARQTTPDLNSALTELNKVITKTTDVFGVGASLTALTGPYTQPQLLELIYKHRCIELFASGLKLEDMRRFGRPVAEMKRRFMPYPFQERDNNPNTPANPTF</sequence>
<proteinExistence type="predicted"/>
<evidence type="ECO:0000313" key="1">
    <source>
        <dbReference type="EMBL" id="RWU07837.1"/>
    </source>
</evidence>
<evidence type="ECO:0000313" key="2">
    <source>
        <dbReference type="Proteomes" id="UP000284120"/>
    </source>
</evidence>
<dbReference type="PROSITE" id="PS51257">
    <property type="entry name" value="PROKAR_LIPOPROTEIN"/>
    <property type="match status" value="1"/>
</dbReference>
<dbReference type="InterPro" id="IPR011990">
    <property type="entry name" value="TPR-like_helical_dom_sf"/>
</dbReference>
<organism evidence="1 2">
    <name type="scientific">Pedobacter chitinilyticus</name>
    <dbReference type="NCBI Taxonomy" id="2233776"/>
    <lineage>
        <taxon>Bacteria</taxon>
        <taxon>Pseudomonadati</taxon>
        <taxon>Bacteroidota</taxon>
        <taxon>Sphingobacteriia</taxon>
        <taxon>Sphingobacteriales</taxon>
        <taxon>Sphingobacteriaceae</taxon>
        <taxon>Pedobacter</taxon>
    </lineage>
</organism>
<dbReference type="AlphaFoldDB" id="A0A443YVM2"/>
<name>A0A443YVM2_9SPHI</name>
<reference evidence="1 2" key="1">
    <citation type="submission" date="2018-06" db="EMBL/GenBank/DDBJ databases">
        <title>Pedobacter endophyticus sp. nov., an endophytic bacterium isolated from a leaf of Triticum aestivum.</title>
        <authorList>
            <person name="Zhang L."/>
        </authorList>
    </citation>
    <scope>NUCLEOTIDE SEQUENCE [LARGE SCALE GENOMIC DNA]</scope>
    <source>
        <strain evidence="1 2">CM134L-2</strain>
    </source>
</reference>
<dbReference type="SUPFAM" id="SSF48452">
    <property type="entry name" value="TPR-like"/>
    <property type="match status" value="1"/>
</dbReference>
<keyword evidence="2" id="KW-1185">Reference proteome</keyword>
<dbReference type="OrthoDB" id="1522814at2"/>
<dbReference type="Proteomes" id="UP000284120">
    <property type="component" value="Unassembled WGS sequence"/>
</dbReference>
<comment type="caution">
    <text evidence="1">The sequence shown here is derived from an EMBL/GenBank/DDBJ whole genome shotgun (WGS) entry which is preliminary data.</text>
</comment>
<dbReference type="EMBL" id="SAYW01000003">
    <property type="protein sequence ID" value="RWU07837.1"/>
    <property type="molecule type" value="Genomic_DNA"/>
</dbReference>
<gene>
    <name evidence="1" type="ORF">DPV69_12450</name>
</gene>
<dbReference type="Gene3D" id="1.25.40.390">
    <property type="match status" value="1"/>
</dbReference>
<protein>
    <submittedName>
        <fullName evidence="1">RagB/SusD family protein</fullName>
    </submittedName>
</protein>